<sequence length="422" mass="40911">MSNLINKAKDALSGDKHNTSGTAQYDDPRSTNAGPHSSNLANKGDPRVDSDLDNRNNPASRTGGLGNTQTAGDGYGTSGTTGTSGGYGATGTSGVGGTSSAQYDNARSTNEGPHSSNLANKLDPRVDSDRDGRNDPTSRTGGYGQTQTGTTGTTGAGYGGAGTTGTTGAGYGNSGTTGTSGAGYGGAGTTGTTGTTGGSTNAGPHSSNLANKLDPRVDSDRDGRNDPTSRTGGYGQTQGSSGLGSSGVTSGHNAATTGVGGTSGGYGNDPRSTNAGPHSSNLANKADPRVDSDRDGRAGGLGSSTGAGYGSSHTGTTGTTGGASGIGGETGGYGNDPRSTNAGPHSSNMGNKADPRIDSDRDGRSGGGLTGTTGSGTTGGTTGSGQTTATGAPSTQEKAHNSSLLNRLDPRVKTDSQGNPTH</sequence>
<evidence type="ECO:0000313" key="3">
    <source>
        <dbReference type="Proteomes" id="UP000054302"/>
    </source>
</evidence>
<feature type="compositionally biased region" description="Gly residues" evidence="1">
    <location>
        <begin position="73"/>
        <end position="97"/>
    </location>
</feature>
<dbReference type="OrthoDB" id="2590867at2759"/>
<feature type="compositionally biased region" description="Gly residues" evidence="1">
    <location>
        <begin position="318"/>
        <end position="334"/>
    </location>
</feature>
<feature type="compositionally biased region" description="Basic and acidic residues" evidence="1">
    <location>
        <begin position="7"/>
        <end position="18"/>
    </location>
</feature>
<evidence type="ECO:0008006" key="4">
    <source>
        <dbReference type="Google" id="ProtNLM"/>
    </source>
</evidence>
<gene>
    <name evidence="2" type="ORF">PV10_08080</name>
</gene>
<feature type="compositionally biased region" description="Basic and acidic residues" evidence="1">
    <location>
        <begin position="213"/>
        <end position="227"/>
    </location>
</feature>
<feature type="compositionally biased region" description="Low complexity" evidence="1">
    <location>
        <begin position="384"/>
        <end position="395"/>
    </location>
</feature>
<feature type="compositionally biased region" description="Basic and acidic residues" evidence="1">
    <location>
        <begin position="122"/>
        <end position="136"/>
    </location>
</feature>
<feature type="compositionally biased region" description="Gly residues" evidence="1">
    <location>
        <begin position="152"/>
        <end position="197"/>
    </location>
</feature>
<evidence type="ECO:0000256" key="1">
    <source>
        <dbReference type="SAM" id="MobiDB-lite"/>
    </source>
</evidence>
<feature type="compositionally biased region" description="Gly residues" evidence="1">
    <location>
        <begin position="365"/>
        <end position="383"/>
    </location>
</feature>
<feature type="compositionally biased region" description="Gly residues" evidence="1">
    <location>
        <begin position="258"/>
        <end position="267"/>
    </location>
</feature>
<evidence type="ECO:0000313" key="2">
    <source>
        <dbReference type="EMBL" id="KIV88394.1"/>
    </source>
</evidence>
<protein>
    <recommendedName>
        <fullName evidence="4">Cell surface protein</fullName>
    </recommendedName>
</protein>
<feature type="compositionally biased region" description="Gly residues" evidence="1">
    <location>
        <begin position="298"/>
        <end position="309"/>
    </location>
</feature>
<feature type="compositionally biased region" description="Basic and acidic residues" evidence="1">
    <location>
        <begin position="286"/>
        <end position="297"/>
    </location>
</feature>
<dbReference type="AlphaFoldDB" id="A0A0D1Z3B3"/>
<feature type="compositionally biased region" description="Polar residues" evidence="1">
    <location>
        <begin position="30"/>
        <end position="41"/>
    </location>
</feature>
<keyword evidence="3" id="KW-1185">Reference proteome</keyword>
<proteinExistence type="predicted"/>
<dbReference type="VEuPathDB" id="FungiDB:PV10_08080"/>
<dbReference type="STRING" id="212818.A0A0D1Z3B3"/>
<dbReference type="PANTHER" id="PTHR39606:SF1">
    <property type="entry name" value="CELL SURFACE PROTEIN"/>
    <property type="match status" value="1"/>
</dbReference>
<feature type="compositionally biased region" description="Gly residues" evidence="1">
    <location>
        <begin position="232"/>
        <end position="245"/>
    </location>
</feature>
<dbReference type="Proteomes" id="UP000054302">
    <property type="component" value="Unassembled WGS sequence"/>
</dbReference>
<feature type="compositionally biased region" description="Polar residues" evidence="1">
    <location>
        <begin position="337"/>
        <end position="350"/>
    </location>
</feature>
<name>A0A0D1Z3B3_EXOME</name>
<dbReference type="GeneID" id="27325925"/>
<reference evidence="2 3" key="1">
    <citation type="submission" date="2015-01" db="EMBL/GenBank/DDBJ databases">
        <title>The Genome Sequence of Exophiala mesophila CBS40295.</title>
        <authorList>
            <consortium name="The Broad Institute Genomics Platform"/>
            <person name="Cuomo C."/>
            <person name="de Hoog S."/>
            <person name="Gorbushina A."/>
            <person name="Stielow B."/>
            <person name="Teixiera M."/>
            <person name="Abouelleil A."/>
            <person name="Chapman S.B."/>
            <person name="Priest M."/>
            <person name="Young S.K."/>
            <person name="Wortman J."/>
            <person name="Nusbaum C."/>
            <person name="Birren B."/>
        </authorList>
    </citation>
    <scope>NUCLEOTIDE SEQUENCE [LARGE SCALE GENOMIC DNA]</scope>
    <source>
        <strain evidence="2 3">CBS 40295</strain>
    </source>
</reference>
<feature type="region of interest" description="Disordered" evidence="1">
    <location>
        <begin position="1"/>
        <end position="422"/>
    </location>
</feature>
<organism evidence="2 3">
    <name type="scientific">Exophiala mesophila</name>
    <name type="common">Black yeast-like fungus</name>
    <dbReference type="NCBI Taxonomy" id="212818"/>
    <lineage>
        <taxon>Eukaryota</taxon>
        <taxon>Fungi</taxon>
        <taxon>Dikarya</taxon>
        <taxon>Ascomycota</taxon>
        <taxon>Pezizomycotina</taxon>
        <taxon>Eurotiomycetes</taxon>
        <taxon>Chaetothyriomycetidae</taxon>
        <taxon>Chaetothyriales</taxon>
        <taxon>Herpotrichiellaceae</taxon>
        <taxon>Exophiala</taxon>
    </lineage>
</organism>
<feature type="compositionally biased region" description="Basic and acidic residues" evidence="1">
    <location>
        <begin position="44"/>
        <end position="54"/>
    </location>
</feature>
<feature type="compositionally biased region" description="Polar residues" evidence="1">
    <location>
        <begin position="270"/>
        <end position="283"/>
    </location>
</feature>
<feature type="compositionally biased region" description="Basic and acidic residues" evidence="1">
    <location>
        <begin position="353"/>
        <end position="364"/>
    </location>
</feature>
<dbReference type="PANTHER" id="PTHR39606">
    <property type="entry name" value="SURFACE PROTEIN, PUTATIVE-RELATED"/>
    <property type="match status" value="1"/>
</dbReference>
<dbReference type="RefSeq" id="XP_016219968.1">
    <property type="nucleotide sequence ID" value="XM_016373057.1"/>
</dbReference>
<dbReference type="EMBL" id="KN847525">
    <property type="protein sequence ID" value="KIV88394.1"/>
    <property type="molecule type" value="Genomic_DNA"/>
</dbReference>
<feature type="compositionally biased region" description="Polar residues" evidence="1">
    <location>
        <begin position="101"/>
        <end position="119"/>
    </location>
</feature>
<accession>A0A0D1Z3B3</accession>
<dbReference type="OMA" id="DSHMANK"/>
<dbReference type="HOGENOM" id="CLU_037529_2_0_1"/>